<evidence type="ECO:0000256" key="7">
    <source>
        <dbReference type="ARBA" id="ARBA00069129"/>
    </source>
</evidence>
<evidence type="ECO:0000313" key="9">
    <source>
        <dbReference type="EnsemblPlants" id="EMT20122"/>
    </source>
</evidence>
<feature type="compositionally biased region" description="Polar residues" evidence="8">
    <location>
        <begin position="304"/>
        <end position="313"/>
    </location>
</feature>
<dbReference type="GO" id="GO:0090071">
    <property type="term" value="P:negative regulation of ribosome biogenesis"/>
    <property type="evidence" value="ECO:0007669"/>
    <property type="project" value="TreeGrafter"/>
</dbReference>
<evidence type="ECO:0000256" key="6">
    <source>
        <dbReference type="ARBA" id="ARBA00061915"/>
    </source>
</evidence>
<dbReference type="SUPFAM" id="SSF81301">
    <property type="entry name" value="Nucleotidyltransferase"/>
    <property type="match status" value="1"/>
</dbReference>
<dbReference type="Pfam" id="PF02410">
    <property type="entry name" value="RsfS"/>
    <property type="match status" value="1"/>
</dbReference>
<evidence type="ECO:0000256" key="8">
    <source>
        <dbReference type="SAM" id="MobiDB-lite"/>
    </source>
</evidence>
<dbReference type="InterPro" id="IPR004394">
    <property type="entry name" value="Iojap/RsfS/C7orf30"/>
</dbReference>
<comment type="subcellular location">
    <subcellularLocation>
        <location evidence="1">Plastid</location>
        <location evidence="1">Chloroplast</location>
    </subcellularLocation>
</comment>
<dbReference type="FunFam" id="3.30.460.10:FF:000026">
    <property type="entry name" value="Protein Iojap, chloroplastic"/>
    <property type="match status" value="1"/>
</dbReference>
<evidence type="ECO:0000256" key="5">
    <source>
        <dbReference type="ARBA" id="ARBA00022946"/>
    </source>
</evidence>
<dbReference type="InterPro" id="IPR043519">
    <property type="entry name" value="NT_sf"/>
</dbReference>
<dbReference type="Gene3D" id="3.30.460.10">
    <property type="entry name" value="Beta Polymerase, domain 2"/>
    <property type="match status" value="1"/>
</dbReference>
<dbReference type="GO" id="GO:0009507">
    <property type="term" value="C:chloroplast"/>
    <property type="evidence" value="ECO:0007669"/>
    <property type="project" value="UniProtKB-SubCell"/>
</dbReference>
<keyword evidence="3" id="KW-0150">Chloroplast</keyword>
<sequence>MHEYTILADALPPPARGRESYALYKLFEKSGVGPKNGEQYGAPFREEDWLDDDDDDCELPSDPIPIAVSLPRAVTADEQIGDVLTVVEQIGGVTVDKQIGVMTVDDQIGDLEVFLLQNGDDLGNSEPQSDFSTPVSSQAPLQHGHPQGRPSDDGNTSEVADATTSSRGMVMAVNTCTELPFGDLEGLLMEISDDQRATESFEEFSEFVPQLQLQHDDHEHEAWPNANMEEISVADYTTSNGVVDASGCTVTELPYEDIEGLLLQLENDQGNVQPLADFSTPVPRHEFHQVGSGDFHGCHGATFNSVDPSSAVQENRDLDPRSEPSNQITQSALTNMPLNWETDCTEETSALRSVSGLASYDGQDAEEEFLEINDFLDPEDVGQSMNCTATEHLISASNGMFDSLEFADASMFLPGSFDTAGVATENQFGYLGDSGSQNQGFQYTSESWTHNQVALNVRNHMNHNHVVFSHASGTANFHTVNEQPHNLSPVDSQSWFNSAVSALLDAVPANPALAAENNVLNRTLQRISSFRSEQAPKEEASAPVIQLLVIVLLSFPLEKGEEVEAFPLEKGEENPGTGEGADELLEELLQKHGEVVYSSGGGGSAALASEADEDAECLSLAVSLAKVASEVKAADIRVLFVKPIVYWTEFFIILTAFSNAQIEAISSKMRDIGEQQFSRVASGDTKPNSWTLLDFGDVVVHIFLPPQREFYNLEEFYGNATPIELPFETQLQ</sequence>
<dbReference type="AlphaFoldDB" id="N1R2L1"/>
<evidence type="ECO:0000256" key="4">
    <source>
        <dbReference type="ARBA" id="ARBA00022640"/>
    </source>
</evidence>
<dbReference type="GO" id="GO:0017148">
    <property type="term" value="P:negative regulation of translation"/>
    <property type="evidence" value="ECO:0007669"/>
    <property type="project" value="TreeGrafter"/>
</dbReference>
<feature type="compositionally biased region" description="Polar residues" evidence="8">
    <location>
        <begin position="125"/>
        <end position="140"/>
    </location>
</feature>
<dbReference type="NCBIfam" id="TIGR00090">
    <property type="entry name" value="rsfS_iojap_ybeB"/>
    <property type="match status" value="1"/>
</dbReference>
<dbReference type="EnsemblPlants" id="EMT20122">
    <property type="protein sequence ID" value="EMT20122"/>
    <property type="gene ID" value="F775_15669"/>
</dbReference>
<evidence type="ECO:0000256" key="1">
    <source>
        <dbReference type="ARBA" id="ARBA00004229"/>
    </source>
</evidence>
<keyword evidence="4" id="KW-0934">Plastid</keyword>
<feature type="compositionally biased region" description="Polar residues" evidence="8">
    <location>
        <begin position="153"/>
        <end position="166"/>
    </location>
</feature>
<comment type="similarity">
    <text evidence="2">Belongs to the Iojap/RsfS family.</text>
</comment>
<accession>N1R2L1</accession>
<organism evidence="9">
    <name type="scientific">Aegilops tauschii</name>
    <name type="common">Tausch's goatgrass</name>
    <name type="synonym">Aegilops squarrosa</name>
    <dbReference type="NCBI Taxonomy" id="37682"/>
    <lineage>
        <taxon>Eukaryota</taxon>
        <taxon>Viridiplantae</taxon>
        <taxon>Streptophyta</taxon>
        <taxon>Embryophyta</taxon>
        <taxon>Tracheophyta</taxon>
        <taxon>Spermatophyta</taxon>
        <taxon>Magnoliopsida</taxon>
        <taxon>Liliopsida</taxon>
        <taxon>Poales</taxon>
        <taxon>Poaceae</taxon>
        <taxon>BOP clade</taxon>
        <taxon>Pooideae</taxon>
        <taxon>Triticodae</taxon>
        <taxon>Triticeae</taxon>
        <taxon>Triticinae</taxon>
        <taxon>Aegilops</taxon>
    </lineage>
</organism>
<feature type="region of interest" description="Disordered" evidence="8">
    <location>
        <begin position="119"/>
        <end position="166"/>
    </location>
</feature>
<name>N1R2L1_AEGTA</name>
<evidence type="ECO:0000256" key="2">
    <source>
        <dbReference type="ARBA" id="ARBA00010574"/>
    </source>
</evidence>
<evidence type="ECO:0000256" key="3">
    <source>
        <dbReference type="ARBA" id="ARBA00022528"/>
    </source>
</evidence>
<protein>
    <recommendedName>
        <fullName evidence="7">Protein Iojap, chloroplastic</fullName>
    </recommendedName>
</protein>
<proteinExistence type="inferred from homology"/>
<dbReference type="PANTHER" id="PTHR21043:SF2">
    <property type="entry name" value="PROTEIN IOJAP, CHLOROPLASTIC"/>
    <property type="match status" value="1"/>
</dbReference>
<comment type="subunit">
    <text evidence="6">Interacts with chloroplast ribosomal protein uL14c (rpl14).</text>
</comment>
<dbReference type="HAMAP" id="MF_01477">
    <property type="entry name" value="Iojap_RsfS"/>
    <property type="match status" value="1"/>
</dbReference>
<keyword evidence="5" id="KW-0809">Transit peptide</keyword>
<dbReference type="GO" id="GO:0043023">
    <property type="term" value="F:ribosomal large subunit binding"/>
    <property type="evidence" value="ECO:0007669"/>
    <property type="project" value="TreeGrafter"/>
</dbReference>
<feature type="region of interest" description="Disordered" evidence="8">
    <location>
        <begin position="304"/>
        <end position="328"/>
    </location>
</feature>
<dbReference type="ExpressionAtlas" id="N1R2L1">
    <property type="expression patterns" value="baseline"/>
</dbReference>
<dbReference type="PANTHER" id="PTHR21043">
    <property type="entry name" value="IOJAP SUPERFAMILY ORTHOLOG"/>
    <property type="match status" value="1"/>
</dbReference>
<reference evidence="9" key="1">
    <citation type="submission" date="2015-06" db="UniProtKB">
        <authorList>
            <consortium name="EnsemblPlants"/>
        </authorList>
    </citation>
    <scope>IDENTIFICATION</scope>
</reference>